<protein>
    <submittedName>
        <fullName evidence="1">Cytosolic iron-sulfur assembly component 3</fullName>
    </submittedName>
</protein>
<keyword evidence="2" id="KW-1185">Reference proteome</keyword>
<dbReference type="Ensembl" id="ENSECAT00000110033.1">
    <property type="protein sequence ID" value="ENSECAP00000077812.1"/>
    <property type="gene ID" value="ENSECAG00000001414.3"/>
</dbReference>
<reference evidence="1" key="2">
    <citation type="submission" date="2025-08" db="UniProtKB">
        <authorList>
            <consortium name="Ensembl"/>
        </authorList>
    </citation>
    <scope>IDENTIFICATION</scope>
    <source>
        <strain evidence="1">Thoroughbred</strain>
    </source>
</reference>
<proteinExistence type="predicted"/>
<name>A0A9L0SS90_HORSE</name>
<evidence type="ECO:0000313" key="1">
    <source>
        <dbReference type="Ensembl" id="ENSECAP00000077812.1"/>
    </source>
</evidence>
<gene>
    <name evidence="1" type="primary">CIAO3</name>
</gene>
<evidence type="ECO:0000313" key="2">
    <source>
        <dbReference type="Proteomes" id="UP000002281"/>
    </source>
</evidence>
<reference evidence="1 2" key="1">
    <citation type="journal article" date="2009" name="Science">
        <title>Genome sequence, comparative analysis, and population genetics of the domestic horse.</title>
        <authorList>
            <consortium name="Broad Institute Genome Sequencing Platform"/>
            <consortium name="Broad Institute Whole Genome Assembly Team"/>
            <person name="Wade C.M."/>
            <person name="Giulotto E."/>
            <person name="Sigurdsson S."/>
            <person name="Zoli M."/>
            <person name="Gnerre S."/>
            <person name="Imsland F."/>
            <person name="Lear T.L."/>
            <person name="Adelson D.L."/>
            <person name="Bailey E."/>
            <person name="Bellone R.R."/>
            <person name="Bloecker H."/>
            <person name="Distl O."/>
            <person name="Edgar R.C."/>
            <person name="Garber M."/>
            <person name="Leeb T."/>
            <person name="Mauceli E."/>
            <person name="MacLeod J.N."/>
            <person name="Penedo M.C.T."/>
            <person name="Raison J.M."/>
            <person name="Sharpe T."/>
            <person name="Vogel J."/>
            <person name="Andersson L."/>
            <person name="Antczak D.F."/>
            <person name="Biagi T."/>
            <person name="Binns M.M."/>
            <person name="Chowdhary B.P."/>
            <person name="Coleman S.J."/>
            <person name="Della Valle G."/>
            <person name="Fryc S."/>
            <person name="Guerin G."/>
            <person name="Hasegawa T."/>
            <person name="Hill E.W."/>
            <person name="Jurka J."/>
            <person name="Kiialainen A."/>
            <person name="Lindgren G."/>
            <person name="Liu J."/>
            <person name="Magnani E."/>
            <person name="Mickelson J.R."/>
            <person name="Murray J."/>
            <person name="Nergadze S.G."/>
            <person name="Onofrio R."/>
            <person name="Pedroni S."/>
            <person name="Piras M.F."/>
            <person name="Raudsepp T."/>
            <person name="Rocchi M."/>
            <person name="Roeed K.H."/>
            <person name="Ryder O.A."/>
            <person name="Searle S."/>
            <person name="Skow L."/>
            <person name="Swinburne J.E."/>
            <person name="Syvaenen A.C."/>
            <person name="Tozaki T."/>
            <person name="Valberg S.J."/>
            <person name="Vaudin M."/>
            <person name="White J.R."/>
            <person name="Zody M.C."/>
            <person name="Lander E.S."/>
            <person name="Lindblad-Toh K."/>
        </authorList>
    </citation>
    <scope>NUCLEOTIDE SEQUENCE [LARGE SCALE GENOMIC DNA]</scope>
    <source>
        <strain evidence="1 2">Thoroughbred</strain>
    </source>
</reference>
<dbReference type="AlphaFoldDB" id="A0A9L0SS90"/>
<organism evidence="1 2">
    <name type="scientific">Equus caballus</name>
    <name type="common">Horse</name>
    <dbReference type="NCBI Taxonomy" id="9796"/>
    <lineage>
        <taxon>Eukaryota</taxon>
        <taxon>Metazoa</taxon>
        <taxon>Chordata</taxon>
        <taxon>Craniata</taxon>
        <taxon>Vertebrata</taxon>
        <taxon>Euteleostomi</taxon>
        <taxon>Mammalia</taxon>
        <taxon>Eutheria</taxon>
        <taxon>Laurasiatheria</taxon>
        <taxon>Perissodactyla</taxon>
        <taxon>Equidae</taxon>
        <taxon>Equus</taxon>
    </lineage>
</organism>
<dbReference type="GeneTree" id="ENSGT00940000153514"/>
<dbReference type="Proteomes" id="UP000002281">
    <property type="component" value="Chromosome 13"/>
</dbReference>
<sequence length="107" mass="11559">MASPFSGALQLTDLDDFIGPSQDCIKPVKVDKRLGSGVAKIHIEDDGSYFQVGHSLAFGVFLPPWPRDCSLGTSHPSRTPVASRLLPCRFNTPHSAPGRQQASLIPF</sequence>
<accession>A0A9L0SS90</accession>
<reference evidence="1" key="3">
    <citation type="submission" date="2025-09" db="UniProtKB">
        <authorList>
            <consortium name="Ensembl"/>
        </authorList>
    </citation>
    <scope>IDENTIFICATION</scope>
    <source>
        <strain evidence="1">Thoroughbred</strain>
    </source>
</reference>